<name>A0ABN8NTL3_9CNID</name>
<dbReference type="EMBL" id="CALNXK010000036">
    <property type="protein sequence ID" value="CAH3121848.1"/>
    <property type="molecule type" value="Genomic_DNA"/>
</dbReference>
<reference evidence="2 3" key="1">
    <citation type="submission" date="2022-05" db="EMBL/GenBank/DDBJ databases">
        <authorList>
            <consortium name="Genoscope - CEA"/>
            <person name="William W."/>
        </authorList>
    </citation>
    <scope>NUCLEOTIDE SEQUENCE [LARGE SCALE GENOMIC DNA]</scope>
</reference>
<organism evidence="2 3">
    <name type="scientific">Porites lobata</name>
    <dbReference type="NCBI Taxonomy" id="104759"/>
    <lineage>
        <taxon>Eukaryota</taxon>
        <taxon>Metazoa</taxon>
        <taxon>Cnidaria</taxon>
        <taxon>Anthozoa</taxon>
        <taxon>Hexacorallia</taxon>
        <taxon>Scleractinia</taxon>
        <taxon>Fungiina</taxon>
        <taxon>Poritidae</taxon>
        <taxon>Porites</taxon>
    </lineage>
</organism>
<evidence type="ECO:0000256" key="1">
    <source>
        <dbReference type="SAM" id="MobiDB-lite"/>
    </source>
</evidence>
<feature type="region of interest" description="Disordered" evidence="1">
    <location>
        <begin position="18"/>
        <end position="47"/>
    </location>
</feature>
<keyword evidence="3" id="KW-1185">Reference proteome</keyword>
<protein>
    <submittedName>
        <fullName evidence="2">Uncharacterized protein</fullName>
    </submittedName>
</protein>
<gene>
    <name evidence="2" type="ORF">PLOB_00028955</name>
</gene>
<proteinExistence type="predicted"/>
<evidence type="ECO:0000313" key="2">
    <source>
        <dbReference type="EMBL" id="CAH3121848.1"/>
    </source>
</evidence>
<evidence type="ECO:0000313" key="3">
    <source>
        <dbReference type="Proteomes" id="UP001159405"/>
    </source>
</evidence>
<comment type="caution">
    <text evidence="2">The sequence shown here is derived from an EMBL/GenBank/DDBJ whole genome shotgun (WGS) entry which is preliminary data.</text>
</comment>
<dbReference type="Proteomes" id="UP001159405">
    <property type="component" value="Unassembled WGS sequence"/>
</dbReference>
<accession>A0ABN8NTL3</accession>
<sequence length="219" mass="24883">MEKEEACLQAASDLHRIMRFSKQKEMENQHEAAGTKSDDGASHSPKKLKKSFTVDKVIGELSEFASYNDSCEPLTTEEEAADYNKRVHRKEEEQQFQQRYSGKVPANEWCSYSNCSVSLVTKAQECICCKEVMEEAIGDRTICITLRPGFESVAPFLVKFLEAVATNDHQYNRPQCKAFEVLKIALHVLTNPDRKFGLSWELMGILDELLPAKARELRA</sequence>